<feature type="compositionally biased region" description="Low complexity" evidence="1">
    <location>
        <begin position="112"/>
        <end position="121"/>
    </location>
</feature>
<dbReference type="AlphaFoldDB" id="A0AAW7T827"/>
<feature type="compositionally biased region" description="Low complexity" evidence="1">
    <location>
        <begin position="56"/>
        <end position="77"/>
    </location>
</feature>
<feature type="compositionally biased region" description="Low complexity" evidence="1">
    <location>
        <begin position="128"/>
        <end position="163"/>
    </location>
</feature>
<feature type="region of interest" description="Disordered" evidence="1">
    <location>
        <begin position="56"/>
        <end position="182"/>
    </location>
</feature>
<evidence type="ECO:0000256" key="1">
    <source>
        <dbReference type="SAM" id="MobiDB-lite"/>
    </source>
</evidence>
<gene>
    <name evidence="2" type="ORF">QZM33_25760</name>
</gene>
<proteinExistence type="predicted"/>
<name>A0AAW7T827_BURVI</name>
<accession>A0AAW7T827</accession>
<sequence length="634" mass="65006">MANLLSMLGLGSSGVPVSLDDETAQLMAQSPTSGWSALMGAQQGGIAPQQMQQYMAQAGMPQSVQQDDGSQASAQDANAVASDSTGNVASQDSKVAKGDMQNAVDAQQVDQSGYSGDDSSGASGGAGAAPNNSDNASTASNASADQSGNTASSPDATTSSDKSLLSAVGGNGQSASSDASPSVGEKLMSVLRNPLINESLMNAGFGMMAASRPGTPWYSAIGQGAQTGVQTYNQLAQQQIANRMAALNYQRQAAIDNADIAGKNASTAQTQMQIQQASNLKAYMQKAGNNFSVTDAIAAGANPDAALNVFKTMHPEVQTIDLGTSIGLFDPTTRSFIQQLPKSQIVQTAPGATTSVITGNGAAGANGNAGASNGQRSSIGPVTAQPVVQGGPNPAMVTATNNAIKPYADAVQAAKTQGDQIDAVLGGLQTRNALTGNIGGVVGSGYRAAEQGLGIYDPNSPVRQQFQKMQVNQEMSTLPPNVKLNKYVDQQLGQTAANPTQATPAQMLDIARFNKVMANVHAVDNQARAAYVSANNGSIATSQKPITVNLGGKQISYPAGTSMDDVANDAKNHMVDYNPPVINPDFVSKGTTKAGKPIQDSDIKTILTRAQTDMAYRQKMVSKGVLLSSLFGGN</sequence>
<evidence type="ECO:0000313" key="3">
    <source>
        <dbReference type="Proteomes" id="UP001171620"/>
    </source>
</evidence>
<protein>
    <submittedName>
        <fullName evidence="2">Uncharacterized protein</fullName>
    </submittedName>
</protein>
<dbReference type="EMBL" id="JAUJRV010000029">
    <property type="protein sequence ID" value="MDN7798352.1"/>
    <property type="molecule type" value="Genomic_DNA"/>
</dbReference>
<dbReference type="Proteomes" id="UP001171620">
    <property type="component" value="Unassembled WGS sequence"/>
</dbReference>
<evidence type="ECO:0000313" key="2">
    <source>
        <dbReference type="EMBL" id="MDN7798352.1"/>
    </source>
</evidence>
<dbReference type="RefSeq" id="WP_146123427.1">
    <property type="nucleotide sequence ID" value="NZ_JAUJRV010000029.1"/>
</dbReference>
<feature type="compositionally biased region" description="Polar residues" evidence="1">
    <location>
        <begin position="81"/>
        <end position="93"/>
    </location>
</feature>
<comment type="caution">
    <text evidence="2">The sequence shown here is derived from an EMBL/GenBank/DDBJ whole genome shotgun (WGS) entry which is preliminary data.</text>
</comment>
<organism evidence="2 3">
    <name type="scientific">Burkholderia vietnamiensis</name>
    <dbReference type="NCBI Taxonomy" id="60552"/>
    <lineage>
        <taxon>Bacteria</taxon>
        <taxon>Pseudomonadati</taxon>
        <taxon>Pseudomonadota</taxon>
        <taxon>Betaproteobacteria</taxon>
        <taxon>Burkholderiales</taxon>
        <taxon>Burkholderiaceae</taxon>
        <taxon>Burkholderia</taxon>
        <taxon>Burkholderia cepacia complex</taxon>
    </lineage>
</organism>
<reference evidence="2" key="1">
    <citation type="submission" date="2023-07" db="EMBL/GenBank/DDBJ databases">
        <title>A collection of bacterial strains from the Burkholderia cepacia Research Laboratory and Repository.</title>
        <authorList>
            <person name="Lipuma J."/>
            <person name="Spilker T."/>
            <person name="Caverly L."/>
        </authorList>
    </citation>
    <scope>NUCLEOTIDE SEQUENCE</scope>
    <source>
        <strain evidence="2">AU44268</strain>
    </source>
</reference>